<evidence type="ECO:0000313" key="2">
    <source>
        <dbReference type="EMBL" id="MFC0424431.1"/>
    </source>
</evidence>
<keyword evidence="1" id="KW-0472">Membrane</keyword>
<dbReference type="RefSeq" id="WP_137645003.1">
    <property type="nucleotide sequence ID" value="NZ_BAABRM010000010.1"/>
</dbReference>
<evidence type="ECO:0000256" key="1">
    <source>
        <dbReference type="SAM" id="Phobius"/>
    </source>
</evidence>
<dbReference type="EMBL" id="JBHLUK010000071">
    <property type="protein sequence ID" value="MFC0424431.1"/>
    <property type="molecule type" value="Genomic_DNA"/>
</dbReference>
<name>A0ABV6K4Q0_9LACO</name>
<sequence>MKQTLTDYGLALPGYLISLYLVSPLRGISWWLWVGYLSVSALVSPWWLRRRPALAVIRGMDDYEPPYVKQLTDPEKQAPRMPITAPASLAAVIREVGGFGLLRVLLKRWGIAVIALPGLLLALIKDATNQRHH</sequence>
<keyword evidence="1" id="KW-1133">Transmembrane helix</keyword>
<protein>
    <recommendedName>
        <fullName evidence="4">Integral membrane protein</fullName>
    </recommendedName>
</protein>
<organism evidence="2 3">
    <name type="scientific">Lactiplantibacillus plajomi</name>
    <dbReference type="NCBI Taxonomy" id="1457217"/>
    <lineage>
        <taxon>Bacteria</taxon>
        <taxon>Bacillati</taxon>
        <taxon>Bacillota</taxon>
        <taxon>Bacilli</taxon>
        <taxon>Lactobacillales</taxon>
        <taxon>Lactobacillaceae</taxon>
        <taxon>Lactiplantibacillus</taxon>
    </lineage>
</organism>
<evidence type="ECO:0000313" key="3">
    <source>
        <dbReference type="Proteomes" id="UP001589855"/>
    </source>
</evidence>
<reference evidence="2 3" key="1">
    <citation type="submission" date="2024-09" db="EMBL/GenBank/DDBJ databases">
        <authorList>
            <person name="Sun Q."/>
            <person name="Mori K."/>
        </authorList>
    </citation>
    <scope>NUCLEOTIDE SEQUENCE [LARGE SCALE GENOMIC DNA]</scope>
    <source>
        <strain evidence="2 3">TBRC 4575</strain>
    </source>
</reference>
<feature type="transmembrane region" description="Helical" evidence="1">
    <location>
        <begin position="104"/>
        <end position="124"/>
    </location>
</feature>
<proteinExistence type="predicted"/>
<keyword evidence="3" id="KW-1185">Reference proteome</keyword>
<accession>A0ABV6K4Q0</accession>
<dbReference type="Proteomes" id="UP001589855">
    <property type="component" value="Unassembled WGS sequence"/>
</dbReference>
<gene>
    <name evidence="2" type="ORF">ACFFGS_09900</name>
</gene>
<comment type="caution">
    <text evidence="2">The sequence shown here is derived from an EMBL/GenBank/DDBJ whole genome shotgun (WGS) entry which is preliminary data.</text>
</comment>
<evidence type="ECO:0008006" key="4">
    <source>
        <dbReference type="Google" id="ProtNLM"/>
    </source>
</evidence>
<keyword evidence="1" id="KW-0812">Transmembrane</keyword>